<sequence length="80" mass="8250">MLSNNKIILALAALVAVAMSAPMDSVKTVESSGPEDEPTYSEYGSYGMYGSYDAYGRSVEGAAAAAAASEGEGEDSAWKM</sequence>
<reference evidence="2" key="1">
    <citation type="journal article" date="2020" name="Stud. Mycol.">
        <title>101 Dothideomycetes genomes: a test case for predicting lifestyles and emergence of pathogens.</title>
        <authorList>
            <person name="Haridas S."/>
            <person name="Albert R."/>
            <person name="Binder M."/>
            <person name="Bloem J."/>
            <person name="Labutti K."/>
            <person name="Salamov A."/>
            <person name="Andreopoulos B."/>
            <person name="Baker S."/>
            <person name="Barry K."/>
            <person name="Bills G."/>
            <person name="Bluhm B."/>
            <person name="Cannon C."/>
            <person name="Castanera R."/>
            <person name="Culley D."/>
            <person name="Daum C."/>
            <person name="Ezra D."/>
            <person name="Gonzalez J."/>
            <person name="Henrissat B."/>
            <person name="Kuo A."/>
            <person name="Liang C."/>
            <person name="Lipzen A."/>
            <person name="Lutzoni F."/>
            <person name="Magnuson J."/>
            <person name="Mondo S."/>
            <person name="Nolan M."/>
            <person name="Ohm R."/>
            <person name="Pangilinan J."/>
            <person name="Park H.-J."/>
            <person name="Ramirez L."/>
            <person name="Alfaro M."/>
            <person name="Sun H."/>
            <person name="Tritt A."/>
            <person name="Yoshinaga Y."/>
            <person name="Zwiers L.-H."/>
            <person name="Turgeon B."/>
            <person name="Goodwin S."/>
            <person name="Spatafora J."/>
            <person name="Crous P."/>
            <person name="Grigoriev I."/>
        </authorList>
    </citation>
    <scope>NUCLEOTIDE SEQUENCE</scope>
    <source>
        <strain evidence="2">CBS 121410</strain>
    </source>
</reference>
<organism evidence="2 3">
    <name type="scientific">Saccharata proteae CBS 121410</name>
    <dbReference type="NCBI Taxonomy" id="1314787"/>
    <lineage>
        <taxon>Eukaryota</taxon>
        <taxon>Fungi</taxon>
        <taxon>Dikarya</taxon>
        <taxon>Ascomycota</taxon>
        <taxon>Pezizomycotina</taxon>
        <taxon>Dothideomycetes</taxon>
        <taxon>Dothideomycetes incertae sedis</taxon>
        <taxon>Botryosphaeriales</taxon>
        <taxon>Saccharataceae</taxon>
        <taxon>Saccharata</taxon>
    </lineage>
</organism>
<protein>
    <submittedName>
        <fullName evidence="2">Uncharacterized protein</fullName>
    </submittedName>
</protein>
<proteinExistence type="predicted"/>
<dbReference type="Proteomes" id="UP000799776">
    <property type="component" value="Unassembled WGS sequence"/>
</dbReference>
<keyword evidence="3" id="KW-1185">Reference proteome</keyword>
<accession>A0A9P4I354</accession>
<feature type="signal peptide" evidence="1">
    <location>
        <begin position="1"/>
        <end position="20"/>
    </location>
</feature>
<evidence type="ECO:0000256" key="1">
    <source>
        <dbReference type="SAM" id="SignalP"/>
    </source>
</evidence>
<evidence type="ECO:0000313" key="3">
    <source>
        <dbReference type="Proteomes" id="UP000799776"/>
    </source>
</evidence>
<feature type="chain" id="PRO_5040462957" evidence="1">
    <location>
        <begin position="21"/>
        <end position="80"/>
    </location>
</feature>
<gene>
    <name evidence="2" type="ORF">K490DRAFT_61297</name>
</gene>
<keyword evidence="1" id="KW-0732">Signal</keyword>
<dbReference type="EMBL" id="ML978711">
    <property type="protein sequence ID" value="KAF2091860.1"/>
    <property type="molecule type" value="Genomic_DNA"/>
</dbReference>
<comment type="caution">
    <text evidence="2">The sequence shown here is derived from an EMBL/GenBank/DDBJ whole genome shotgun (WGS) entry which is preliminary data.</text>
</comment>
<evidence type="ECO:0000313" key="2">
    <source>
        <dbReference type="EMBL" id="KAF2091860.1"/>
    </source>
</evidence>
<name>A0A9P4I354_9PEZI</name>
<dbReference type="AlphaFoldDB" id="A0A9P4I354"/>